<dbReference type="EMBL" id="VIAE01000010">
    <property type="protein sequence ID" value="TVY12124.1"/>
    <property type="molecule type" value="Genomic_DNA"/>
</dbReference>
<evidence type="ECO:0000313" key="4">
    <source>
        <dbReference type="Proteomes" id="UP000320078"/>
    </source>
</evidence>
<feature type="domain" description="HD" evidence="1">
    <location>
        <begin position="86"/>
        <end position="211"/>
    </location>
</feature>
<dbReference type="Gene3D" id="1.10.3210.10">
    <property type="entry name" value="Hypothetical protein af1432"/>
    <property type="match status" value="1"/>
</dbReference>
<dbReference type="PANTHER" id="PTHR11373">
    <property type="entry name" value="DEOXYNUCLEOSIDE TRIPHOSPHATE TRIPHOSPHOHYDROLASE"/>
    <property type="match status" value="1"/>
</dbReference>
<proteinExistence type="predicted"/>
<dbReference type="InterPro" id="IPR050135">
    <property type="entry name" value="dGTPase-like"/>
</dbReference>
<accession>A0A559KJ12</accession>
<reference evidence="3 4" key="1">
    <citation type="submission" date="2019-06" db="EMBL/GenBank/DDBJ databases">
        <title>Draft Genome Sequence of Candidatus Phytoplasma pini-Related Strain MDPP: A Resource for Comparative Genomics of Gymnosperm-infecting Phytoplasmas.</title>
        <authorList>
            <person name="Cai W."/>
            <person name="Costanzo S."/>
            <person name="Shao J."/>
            <person name="Zhao Y."/>
            <person name="Davis R."/>
        </authorList>
    </citation>
    <scope>NUCLEOTIDE SEQUENCE [LARGE SCALE GENOMIC DNA]</scope>
    <source>
        <strain evidence="3 4">MDPP</strain>
    </source>
</reference>
<dbReference type="Pfam" id="PF01966">
    <property type="entry name" value="HD"/>
    <property type="match status" value="1"/>
</dbReference>
<dbReference type="PROSITE" id="PS51831">
    <property type="entry name" value="HD"/>
    <property type="match status" value="1"/>
</dbReference>
<dbReference type="SMART" id="SM00471">
    <property type="entry name" value="HDc"/>
    <property type="match status" value="1"/>
</dbReference>
<keyword evidence="3" id="KW-0378">Hydrolase</keyword>
<protein>
    <submittedName>
        <fullName evidence="3">HD superfamily phosphohydrolase</fullName>
    </submittedName>
</protein>
<keyword evidence="4" id="KW-1185">Reference proteome</keyword>
<gene>
    <name evidence="2" type="ORF">MDPP_00333</name>
    <name evidence="3" type="ORF">MDPP_00336</name>
</gene>
<evidence type="ECO:0000313" key="3">
    <source>
        <dbReference type="EMBL" id="TVY12124.1"/>
    </source>
</evidence>
<dbReference type="GO" id="GO:0008832">
    <property type="term" value="F:dGTPase activity"/>
    <property type="evidence" value="ECO:0007669"/>
    <property type="project" value="TreeGrafter"/>
</dbReference>
<dbReference type="OrthoDB" id="9803619at2"/>
<dbReference type="SUPFAM" id="SSF109604">
    <property type="entry name" value="HD-domain/PDEase-like"/>
    <property type="match status" value="1"/>
</dbReference>
<name>A0A559KJ12_9MOLU</name>
<evidence type="ECO:0000313" key="2">
    <source>
        <dbReference type="EMBL" id="TVY12121.1"/>
    </source>
</evidence>
<dbReference type="AlphaFoldDB" id="A0A559KJ12"/>
<organism evidence="3 4">
    <name type="scientific">Candidatus Phytoplasma pini</name>
    <dbReference type="NCBI Taxonomy" id="267362"/>
    <lineage>
        <taxon>Bacteria</taxon>
        <taxon>Bacillati</taxon>
        <taxon>Mycoplasmatota</taxon>
        <taxon>Mollicutes</taxon>
        <taxon>Acholeplasmatales</taxon>
        <taxon>Acholeplasmataceae</taxon>
        <taxon>Candidatus Phytoplasma</taxon>
    </lineage>
</organism>
<evidence type="ECO:0000259" key="1">
    <source>
        <dbReference type="PROSITE" id="PS51831"/>
    </source>
</evidence>
<dbReference type="Proteomes" id="UP000320078">
    <property type="component" value="Unassembled WGS sequence"/>
</dbReference>
<comment type="caution">
    <text evidence="3">The sequence shown here is derived from an EMBL/GenBank/DDBJ whole genome shotgun (WGS) entry which is preliminary data.</text>
</comment>
<dbReference type="GO" id="GO:0006203">
    <property type="term" value="P:dGTP catabolic process"/>
    <property type="evidence" value="ECO:0007669"/>
    <property type="project" value="TreeGrafter"/>
</dbReference>
<dbReference type="InterPro" id="IPR003607">
    <property type="entry name" value="HD/PDEase_dom"/>
</dbReference>
<dbReference type="EMBL" id="VIAE01000010">
    <property type="protein sequence ID" value="TVY12121.1"/>
    <property type="molecule type" value="Genomic_DNA"/>
</dbReference>
<sequence>MKINHDDNNYYYDFFDYKEETLSNILRNKDNKILKKEVFNDPIYGYIYFDYSFLKELINTEVFQRLRRIRQLSCVNIVFGSSEHSRFMHSLGVYELSRRFLENNHELFKEERIFGTYEKLLLMTAALLHDIGHGFYSHIFENIFPNINHVEMSAKIIQNNVEITSILNKIENERFQKDLADIISKKSKNYKFKIIEEILSSQLDFDRLDYLKRDAFFTGVSYGHIETDRLIRNISIEQNNQKKLQIVHKYSGIKSIENYIISRYHMYEQVYNHRKIIGYSVIIEKIFERIFDLIEKKYDFNFGNILNHLKTIPKDIYSKEVNINNYLKLDDFYANSLIIHLQEENDEILSNLCKDFLNRKIWNFLDYNSEKDDNFLHENKIEEKEKNYNYYFFLDDPKKSHFIAYQENQDTKNQDTKCISIRSADNQIKHLSEESFIIKCFLDEQKNKQNKKIFYRNDEIKKFLNKKIMIKSKINNEK</sequence>
<dbReference type="CDD" id="cd00077">
    <property type="entry name" value="HDc"/>
    <property type="match status" value="1"/>
</dbReference>
<dbReference type="RefSeq" id="WP_144658526.1">
    <property type="nucleotide sequence ID" value="NZ_VIAE01000010.1"/>
</dbReference>
<dbReference type="InterPro" id="IPR006674">
    <property type="entry name" value="HD_domain"/>
</dbReference>
<dbReference type="PANTHER" id="PTHR11373:SF4">
    <property type="entry name" value="DEOXYNUCLEOSIDE TRIPHOSPHATE TRIPHOSPHOHYDROLASE SAMHD1"/>
    <property type="match status" value="1"/>
</dbReference>